<proteinExistence type="predicted"/>
<organism evidence="2 3">
    <name type="scientific">Puccinia sorghi</name>
    <dbReference type="NCBI Taxonomy" id="27349"/>
    <lineage>
        <taxon>Eukaryota</taxon>
        <taxon>Fungi</taxon>
        <taxon>Dikarya</taxon>
        <taxon>Basidiomycota</taxon>
        <taxon>Pucciniomycotina</taxon>
        <taxon>Pucciniomycetes</taxon>
        <taxon>Pucciniales</taxon>
        <taxon>Pucciniaceae</taxon>
        <taxon>Puccinia</taxon>
    </lineage>
</organism>
<comment type="caution">
    <text evidence="2">The sequence shown here is derived from an EMBL/GenBank/DDBJ whole genome shotgun (WGS) entry which is preliminary data.</text>
</comment>
<sequence>MQILQKILQEIQKRRQWFQRNPKIINLQECKYPGNHFLFPQATKELSHASIKSGPRLEKFLIKLFGKVTHSEKCLGSLMWTKYYPENFLGSLTSLEDCPSSLKGRETSEEHCLGGLMGRKNSPEHCLGSLVGRKPSLEHCMGSLMGRKSLPEKFLQGDGQIDGEQTFSEFKISKNDMFKMNHRIHVFPRIMEAWLEFPTPVLLHPCIAEFYFLLIIGVFLGEMIIILTAHWLSITRHFPEKLTERNVDLPPVSQHTIYRQALMADSWLCFPCRCQALDSQSESNIKTPAQAAVGLQGEHDARFPAPPVRECSCGMLPLTNVFALKPILNFSIIRTGSSESIVGLLLKGDYLEDYCCRVTNISSESCVLIGLSMLFVFSYLSLVVMNPEHDSDPPTYLSIFFLFF</sequence>
<reference evidence="2 3" key="1">
    <citation type="submission" date="2015-08" db="EMBL/GenBank/DDBJ databases">
        <title>Next Generation Sequencing and Analysis of the Genome of Puccinia sorghi L Schw, the Causal Agent of Maize Common Rust.</title>
        <authorList>
            <person name="Rochi L."/>
            <person name="Burguener G."/>
            <person name="Darino M."/>
            <person name="Turjanski A."/>
            <person name="Kreff E."/>
            <person name="Dieguez M.J."/>
            <person name="Sacco F."/>
        </authorList>
    </citation>
    <scope>NUCLEOTIDE SEQUENCE [LARGE SCALE GENOMIC DNA]</scope>
    <source>
        <strain evidence="2 3">RO10H11247</strain>
    </source>
</reference>
<keyword evidence="1" id="KW-0812">Transmembrane</keyword>
<evidence type="ECO:0000313" key="2">
    <source>
        <dbReference type="EMBL" id="KNZ56834.1"/>
    </source>
</evidence>
<dbReference type="EMBL" id="LAVV01007177">
    <property type="protein sequence ID" value="KNZ56834.1"/>
    <property type="molecule type" value="Genomic_DNA"/>
</dbReference>
<keyword evidence="3" id="KW-1185">Reference proteome</keyword>
<evidence type="ECO:0000256" key="1">
    <source>
        <dbReference type="SAM" id="Phobius"/>
    </source>
</evidence>
<keyword evidence="1" id="KW-1133">Transmembrane helix</keyword>
<accession>A0A0L6V808</accession>
<feature type="transmembrane region" description="Helical" evidence="1">
    <location>
        <begin position="366"/>
        <end position="385"/>
    </location>
</feature>
<dbReference type="AlphaFoldDB" id="A0A0L6V808"/>
<protein>
    <submittedName>
        <fullName evidence="2">Uncharacterized protein</fullName>
    </submittedName>
</protein>
<gene>
    <name evidence="2" type="ORF">VP01_2306g1</name>
</gene>
<keyword evidence="1" id="KW-0472">Membrane</keyword>
<name>A0A0L6V808_9BASI</name>
<dbReference type="Proteomes" id="UP000037035">
    <property type="component" value="Unassembled WGS sequence"/>
</dbReference>
<dbReference type="VEuPathDB" id="FungiDB:VP01_2306g1"/>
<feature type="transmembrane region" description="Helical" evidence="1">
    <location>
        <begin position="210"/>
        <end position="232"/>
    </location>
</feature>
<evidence type="ECO:0000313" key="3">
    <source>
        <dbReference type="Proteomes" id="UP000037035"/>
    </source>
</evidence>